<dbReference type="Proteomes" id="UP001345013">
    <property type="component" value="Unassembled WGS sequence"/>
</dbReference>
<proteinExistence type="predicted"/>
<keyword evidence="2" id="KW-1185">Reference proteome</keyword>
<protein>
    <submittedName>
        <fullName evidence="1">Uncharacterized protein</fullName>
    </submittedName>
</protein>
<evidence type="ECO:0000313" key="2">
    <source>
        <dbReference type="Proteomes" id="UP001345013"/>
    </source>
</evidence>
<gene>
    <name evidence="1" type="ORF">LTR24_007093</name>
</gene>
<dbReference type="EMBL" id="JAVRRG010000101">
    <property type="protein sequence ID" value="KAK5086088.1"/>
    <property type="molecule type" value="Genomic_DNA"/>
</dbReference>
<accession>A0ABR0K4G8</accession>
<comment type="caution">
    <text evidence="1">The sequence shown here is derived from an EMBL/GenBank/DDBJ whole genome shotgun (WGS) entry which is preliminary data.</text>
</comment>
<evidence type="ECO:0000313" key="1">
    <source>
        <dbReference type="EMBL" id="KAK5086088.1"/>
    </source>
</evidence>
<name>A0ABR0K4G8_9EURO</name>
<reference evidence="1 2" key="1">
    <citation type="submission" date="2023-08" db="EMBL/GenBank/DDBJ databases">
        <title>Black Yeasts Isolated from many extreme environments.</title>
        <authorList>
            <person name="Coleine C."/>
            <person name="Stajich J.E."/>
            <person name="Selbmann L."/>
        </authorList>
    </citation>
    <scope>NUCLEOTIDE SEQUENCE [LARGE SCALE GENOMIC DNA]</scope>
    <source>
        <strain evidence="1 2">CCFEE 5885</strain>
    </source>
</reference>
<sequence length="645" mass="72550">MNLHSPGKPPVVDGETLIELEKRLLELQSKCDRCPWSKPNEQRLSSYLKDIEPKINGVKSMMDNLLRIEFDENQYRAWRHALDNMRDFQRYTTCLVDDSRRLLRNLRSAIERRDSAPKNRGIKSAIMDYCSLSDRDLGFTVGDYCALIRFLARQEGTLCKELLAFDDPGIMKVASIAEDARKELMLAAGSITILSGLLVKNRRDGLGGPLSEVALLMEDLKFKAVDKDAATLLSKSQECPWSDLQDDRLLPLLGDMDRRITGLRNRLSEALSRDWEEDEKMGVGEEMAELWAFRSSTNDLACNTSDALRNLIFVIDADELAASNSAILEALSEYRCFLDHMYGPEENALDEKLSAFQYADSIKLRPWARKVRDVIMTVGECIGGVYDRAYDSLGDMALPSGSGAAHDDELLRTFMDSQDTTPLPEEELAYYHVSPFMAANRIIIRDDFANDPGLGDTRLLPSYEELQYWTDGQDADDQLLSSGLRTPIYATGAFPGSRRTSLLPRGGVVNHGDGYYHHEEDERGCHARAYIDGGWHAETGQGNPSMGSPTSPNAPYTSEMHGTWPPWRVEVSFDNRDPHSTSPVYNNHGSSYAYMPIEYNDGFFHSRPLAEFNNGRAGSQVPTGWNQGQFHGYIDGEVFHSDDER</sequence>
<organism evidence="1 2">
    <name type="scientific">Lithohypha guttulata</name>
    <dbReference type="NCBI Taxonomy" id="1690604"/>
    <lineage>
        <taxon>Eukaryota</taxon>
        <taxon>Fungi</taxon>
        <taxon>Dikarya</taxon>
        <taxon>Ascomycota</taxon>
        <taxon>Pezizomycotina</taxon>
        <taxon>Eurotiomycetes</taxon>
        <taxon>Chaetothyriomycetidae</taxon>
        <taxon>Chaetothyriales</taxon>
        <taxon>Trichomeriaceae</taxon>
        <taxon>Lithohypha</taxon>
    </lineage>
</organism>